<feature type="transmembrane region" description="Helical" evidence="3">
    <location>
        <begin position="1436"/>
        <end position="1455"/>
    </location>
</feature>
<dbReference type="InterPro" id="IPR031325">
    <property type="entry name" value="RHS_repeat"/>
</dbReference>
<dbReference type="NCBIfam" id="TIGR03696">
    <property type="entry name" value="Rhs_assc_core"/>
    <property type="match status" value="1"/>
</dbReference>
<keyword evidence="3" id="KW-1133">Transmembrane helix</keyword>
<evidence type="ECO:0000256" key="2">
    <source>
        <dbReference type="SAM" id="MobiDB-lite"/>
    </source>
</evidence>
<reference evidence="5 6" key="1">
    <citation type="submission" date="2016-10" db="EMBL/GenBank/DDBJ databases">
        <authorList>
            <person name="Varghese N."/>
            <person name="Submissions S."/>
        </authorList>
    </citation>
    <scope>NUCLEOTIDE SEQUENCE [LARGE SCALE GENOMIC DNA]</scope>
    <source>
        <strain evidence="5 6">BS3652</strain>
    </source>
</reference>
<dbReference type="NCBIfam" id="TIGR01643">
    <property type="entry name" value="YD_repeat_2x"/>
    <property type="match status" value="1"/>
</dbReference>
<feature type="domain" description="Teneurin-like YD-shell" evidence="4">
    <location>
        <begin position="888"/>
        <end position="1373"/>
    </location>
</feature>
<feature type="compositionally biased region" description="Low complexity" evidence="2">
    <location>
        <begin position="1554"/>
        <end position="1567"/>
    </location>
</feature>
<sequence length="1675" mass="183918">MTAATAVHSNAFNFLSFVQTGVDPRTGLYTVSVSLPEVKTNDLSGPAVPLTLTFNPLNTLDSGFGLGWNLALTQYTPSNQVLSVHSGESFKVTSRAPGNPARMLMKEQKIENFQLYDISGDPRGDFKVVHKSGLVEILKLMGPTPQIAMPVHQYSPQGHGVTLSYGEGNLPRMLRTVRDDQRQLLAVIRNTTAKTVEFHLPAVGGEPSERVLMHLEGDRVSRITLPTNNDAGWRFDYEPVRELLCIKDVWTPMGGRETLQYGDAGHAFPGDGGQQNVARVTRHVTDPGAGQPVATVDYTYSSNNFLGYNSPIDWTDDGLDNLYKVIGDYTYEVTERLMVNQLAVRTTTHTFNRFHLQTSLLTTQGNHRKTVTTTYYANDTDTFDNQVRQCQLPKRVATLWDLTDDPRTWRHDKELNEYDIHGNQTLKVQANGIREVSSWYPADGLPGDCPPDPYGFVRHLQSRTVFPASDATLIPELQDGAPILQTLYRYISQPAIAASASQTPWVALAEEQLQELDSAQARLLQRCAYRYFNTPADPLSHGRRQQQALTFADNPDHTLVTDYRYSKKKPTHATVDGETVLVTEQTLSSLFDNVSKHTTEERSLLNGEPLLLSDQDEQLRFTYDALGRVLTETEAPDTEYAATRTFRYRLIRPAGRGETPVTDLPGQELKDVKGVRTQTWFDGLSRAVREALQDHDNADGNPPVYRDIYTAQYDALGQLSEETEIDWLEKTDLRLTRRFSYDLWGQQASVTGADGITRHSHNNPLTFIHEQWTEGMGKTITLNNRFDKPLSTEQQDLAGNRLSLQRYRYDGLGNCTEEIDPLGRVSRHRYDSWGRLLSSTLPDLTVINHTYAPHSTAALATSLAVKPGNKLRPAVTVGEQRFDGLSRLTRLTVGDRVEQLEYEGARLQPSRRQTPSGKQLTYQYRHGLTTEPTVIEAPDENATFNYDPANGNLDRSSNTQGSYAFTYSATGHLTDETWTEPGKTTWHTRYISSLKGRQLSCTDIAGQTTVAEYDVSANTGRLLRINQGQLQGDFEYDTCGRLHRTTRTDLGTGNTLTTALDFDDIGRETRRTLTLSDRQGQPLQPEQQIDLTYLADGNLATCHRQIAGQTVLLETYHYDLRGRLELYECAGTELPEDRFANAIVRQFYEFDALDNIIYTRTDFADGSQDIAEFGFASADPCQLVSASHSHPSYQALRSDYAYDADGNLALDELGQQLNYDSQGRLLAVKTAAGQALSTYRYDAHNHLLGVTALGSAEALRFYQADNVSHTVQDGHHTQWLYHGTQPLGQQTPGDPSKTLLLLTDAKHSVIGELEGTDLRTAVYSAYGERSSDEPLNSLPGFNGEVRDPASGWYLLGRGYRAYNPGLMRFHSPDSLSPFGAGGINCYMYCTGNPIAFSDPTGRSQIINNPWFNAGVAAATTVLGIVLSIVTWNPGPLISAVIASAASTATTTALALGASASVAAMAGAVATAAVTAAPAAITWGATAAAMGVEGVAMFTRDQRTRETLGWIGLGLSAIALPNFKAFKPPAPKPVIHSASPAPILRSSASSASVSSASSSGSIRSSSSGTDTSRTFGFLTESDITGAMSGVVQSNWRLAAAAKSGGVQAPRTYGLPAHTPSKSMQEGILASLGEKAVAPPSPTPALERYVPDNTVLKGQDYFRGRQNVHKPRVLPVI</sequence>
<dbReference type="Pfam" id="PF05593">
    <property type="entry name" value="RHS_repeat"/>
    <property type="match status" value="1"/>
</dbReference>
<evidence type="ECO:0000256" key="3">
    <source>
        <dbReference type="SAM" id="Phobius"/>
    </source>
</evidence>
<dbReference type="PANTHER" id="PTHR32305">
    <property type="match status" value="1"/>
</dbReference>
<dbReference type="InterPro" id="IPR056823">
    <property type="entry name" value="TEN-like_YD-shell"/>
</dbReference>
<evidence type="ECO:0000313" key="5">
    <source>
        <dbReference type="EMBL" id="SEC52235.1"/>
    </source>
</evidence>
<organism evidence="5 6">
    <name type="scientific">Pseudomonas taetrolens</name>
    <dbReference type="NCBI Taxonomy" id="47884"/>
    <lineage>
        <taxon>Bacteria</taxon>
        <taxon>Pseudomonadati</taxon>
        <taxon>Pseudomonadota</taxon>
        <taxon>Gammaproteobacteria</taxon>
        <taxon>Pseudomonadales</taxon>
        <taxon>Pseudomonadaceae</taxon>
        <taxon>Pseudomonas</taxon>
    </lineage>
</organism>
<gene>
    <name evidence="5" type="ORF">SAMN04490203_2574</name>
</gene>
<dbReference type="InterPro" id="IPR050708">
    <property type="entry name" value="T6SS_VgrG/RHS"/>
</dbReference>
<dbReference type="Proteomes" id="UP000183155">
    <property type="component" value="Unassembled WGS sequence"/>
</dbReference>
<name>A0A1H4T703_PSETA</name>
<keyword evidence="3" id="KW-0812">Transmembrane</keyword>
<dbReference type="PANTHER" id="PTHR32305:SF15">
    <property type="entry name" value="PROTEIN RHSA-RELATED"/>
    <property type="match status" value="1"/>
</dbReference>
<dbReference type="InterPro" id="IPR022385">
    <property type="entry name" value="Rhs_assc_core"/>
</dbReference>
<dbReference type="EMBL" id="FNRS01000001">
    <property type="protein sequence ID" value="SEC52235.1"/>
    <property type="molecule type" value="Genomic_DNA"/>
</dbReference>
<feature type="transmembrane region" description="Helical" evidence="3">
    <location>
        <begin position="1410"/>
        <end position="1429"/>
    </location>
</feature>
<dbReference type="Gene3D" id="2.180.10.10">
    <property type="entry name" value="RHS repeat-associated core"/>
    <property type="match status" value="1"/>
</dbReference>
<accession>A0A1H4T703</accession>
<keyword evidence="1" id="KW-0677">Repeat</keyword>
<dbReference type="InterPro" id="IPR006530">
    <property type="entry name" value="YD"/>
</dbReference>
<dbReference type="RefSeq" id="WP_053070926.1">
    <property type="nucleotide sequence ID" value="NZ_FNRS01000001.1"/>
</dbReference>
<evidence type="ECO:0000256" key="1">
    <source>
        <dbReference type="ARBA" id="ARBA00022737"/>
    </source>
</evidence>
<feature type="region of interest" description="Disordered" evidence="2">
    <location>
        <begin position="1554"/>
        <end position="1573"/>
    </location>
</feature>
<evidence type="ECO:0000313" key="6">
    <source>
        <dbReference type="Proteomes" id="UP000183155"/>
    </source>
</evidence>
<feature type="transmembrane region" description="Helical" evidence="3">
    <location>
        <begin position="1461"/>
        <end position="1485"/>
    </location>
</feature>
<keyword evidence="3" id="KW-0472">Membrane</keyword>
<proteinExistence type="predicted"/>
<dbReference type="Pfam" id="PF25023">
    <property type="entry name" value="TEN_YD-shell"/>
    <property type="match status" value="1"/>
</dbReference>
<evidence type="ECO:0000259" key="4">
    <source>
        <dbReference type="Pfam" id="PF25023"/>
    </source>
</evidence>
<comment type="caution">
    <text evidence="5">The sequence shown here is derived from an EMBL/GenBank/DDBJ whole genome shotgun (WGS) entry which is preliminary data.</text>
</comment>
<keyword evidence="6" id="KW-1185">Reference proteome</keyword>
<protein>
    <submittedName>
        <fullName evidence="5">RHS repeat-associated core domain-containing protein</fullName>
    </submittedName>
</protein>